<evidence type="ECO:0000256" key="4">
    <source>
        <dbReference type="ARBA" id="ARBA00023150"/>
    </source>
</evidence>
<name>A0A9Q3S237_9SPHN</name>
<proteinExistence type="inferred from homology"/>
<feature type="domain" description="MoaB/Mog" evidence="7">
    <location>
        <begin position="174"/>
        <end position="313"/>
    </location>
</feature>
<dbReference type="InterPro" id="IPR036135">
    <property type="entry name" value="MoeA_linker/N_sf"/>
</dbReference>
<dbReference type="SUPFAM" id="SSF63867">
    <property type="entry name" value="MoeA C-terminal domain-like"/>
    <property type="match status" value="1"/>
</dbReference>
<dbReference type="SUPFAM" id="SSF63882">
    <property type="entry name" value="MoeA N-terminal region -like"/>
    <property type="match status" value="1"/>
</dbReference>
<dbReference type="PANTHER" id="PTHR10192">
    <property type="entry name" value="MOLYBDOPTERIN BIOSYNTHESIS PROTEIN"/>
    <property type="match status" value="1"/>
</dbReference>
<dbReference type="GO" id="GO:0006777">
    <property type="term" value="P:Mo-molybdopterin cofactor biosynthetic process"/>
    <property type="evidence" value="ECO:0007669"/>
    <property type="project" value="UniProtKB-UniRule"/>
</dbReference>
<keyword evidence="6" id="KW-0479">Metal-binding</keyword>
<organism evidence="8 9">
    <name type="scientific">Qipengyuania aquimaris</name>
    <dbReference type="NCBI Taxonomy" id="255984"/>
    <lineage>
        <taxon>Bacteria</taxon>
        <taxon>Pseudomonadati</taxon>
        <taxon>Pseudomonadota</taxon>
        <taxon>Alphaproteobacteria</taxon>
        <taxon>Sphingomonadales</taxon>
        <taxon>Erythrobacteraceae</taxon>
        <taxon>Qipengyuania</taxon>
    </lineage>
</organism>
<dbReference type="Gene3D" id="3.40.980.10">
    <property type="entry name" value="MoaB/Mog-like domain"/>
    <property type="match status" value="1"/>
</dbReference>
<comment type="pathway">
    <text evidence="2 6">Cofactor biosynthesis; molybdopterin biosynthesis.</text>
</comment>
<dbReference type="Gene3D" id="2.170.190.11">
    <property type="entry name" value="Molybdopterin biosynthesis moea protein, domain 3"/>
    <property type="match status" value="1"/>
</dbReference>
<evidence type="ECO:0000256" key="5">
    <source>
        <dbReference type="ARBA" id="ARBA00047317"/>
    </source>
</evidence>
<dbReference type="SMART" id="SM00852">
    <property type="entry name" value="MoCF_biosynth"/>
    <property type="match status" value="1"/>
</dbReference>
<dbReference type="InterPro" id="IPR005111">
    <property type="entry name" value="MoeA_C_domain_IV"/>
</dbReference>
<evidence type="ECO:0000256" key="3">
    <source>
        <dbReference type="ARBA" id="ARBA00010763"/>
    </source>
</evidence>
<sequence>MISFDEAIALLSGAVAPLGSETVHLLEAAGRFLSGELSARSDAPRRDVSAMDGYAVAIDTVENGAPLRVAGESRAGMPFDGSIGDCEAVRIFTGAALPEGADCVIMQEYATREGELVHFADGHGPARHIRFAGSDFSEGDRLLAKGARLTPPAMISAAAADRATLDVGKRPNVAIIATGDELVAPGKAHESAHTMPETASHGVAALCRAMNAEVVASAHGHDTLGELEELAAEALAAADCVVVIGGASVGDHDLARPMFAAHEMELVFSRIAIKPGKPVWLGKVGKKTVLGLPGNPTSAMVTARLFLRPLLAAMQGGSVKGELRFAPLPLAAPVEATGPRETFLRAEMTEEGLVPVSNQQSGAQHPLARSDRLIRRPAGSNAASADDLVSTIDF</sequence>
<dbReference type="AlphaFoldDB" id="A0A9Q3S237"/>
<dbReference type="InterPro" id="IPR005110">
    <property type="entry name" value="MoeA_linker/N"/>
</dbReference>
<dbReference type="InterPro" id="IPR036688">
    <property type="entry name" value="MoeA_C_domain_IV_sf"/>
</dbReference>
<dbReference type="Gene3D" id="3.90.105.10">
    <property type="entry name" value="Molybdopterin biosynthesis moea protein, domain 2"/>
    <property type="match status" value="1"/>
</dbReference>
<dbReference type="Pfam" id="PF00994">
    <property type="entry name" value="MoCF_biosynth"/>
    <property type="match status" value="1"/>
</dbReference>
<dbReference type="PANTHER" id="PTHR10192:SF5">
    <property type="entry name" value="GEPHYRIN"/>
    <property type="match status" value="1"/>
</dbReference>
<dbReference type="InterPro" id="IPR036425">
    <property type="entry name" value="MoaB/Mog-like_dom_sf"/>
</dbReference>
<evidence type="ECO:0000256" key="2">
    <source>
        <dbReference type="ARBA" id="ARBA00005046"/>
    </source>
</evidence>
<evidence type="ECO:0000313" key="8">
    <source>
        <dbReference type="EMBL" id="MBY6218764.1"/>
    </source>
</evidence>
<comment type="cofactor">
    <cofactor evidence="6">
        <name>Mg(2+)</name>
        <dbReference type="ChEBI" id="CHEBI:18420"/>
    </cofactor>
</comment>
<dbReference type="InterPro" id="IPR001453">
    <property type="entry name" value="MoaB/Mog_dom"/>
</dbReference>
<dbReference type="RefSeq" id="WP_222405471.1">
    <property type="nucleotide sequence ID" value="NZ_JAHVKP010000001.1"/>
</dbReference>
<reference evidence="8" key="1">
    <citation type="submission" date="2021-06" db="EMBL/GenBank/DDBJ databases">
        <title>50 bacteria genomes isolated from Dapeng, Shenzhen, China.</title>
        <authorList>
            <person name="Zheng W."/>
            <person name="Yu S."/>
            <person name="Huang Y."/>
        </authorList>
    </citation>
    <scope>NUCLEOTIDE SEQUENCE</scope>
    <source>
        <strain evidence="8">DP4N28-2</strain>
    </source>
</reference>
<comment type="similarity">
    <text evidence="3 6">Belongs to the MoeA family.</text>
</comment>
<dbReference type="GO" id="GO:0005829">
    <property type="term" value="C:cytosol"/>
    <property type="evidence" value="ECO:0007669"/>
    <property type="project" value="TreeGrafter"/>
</dbReference>
<protein>
    <recommendedName>
        <fullName evidence="6">Molybdopterin molybdenumtransferase</fullName>
        <ecNumber evidence="6">2.10.1.1</ecNumber>
    </recommendedName>
</protein>
<comment type="function">
    <text evidence="1 6">Catalyzes the insertion of molybdate into adenylated molybdopterin with the concomitant release of AMP.</text>
</comment>
<dbReference type="Proteomes" id="UP000824927">
    <property type="component" value="Unassembled WGS sequence"/>
</dbReference>
<dbReference type="Pfam" id="PF03454">
    <property type="entry name" value="MoeA_C"/>
    <property type="match status" value="1"/>
</dbReference>
<evidence type="ECO:0000256" key="6">
    <source>
        <dbReference type="RuleBase" id="RU365090"/>
    </source>
</evidence>
<accession>A0A9Q3S237</accession>
<keyword evidence="6" id="KW-0808">Transferase</keyword>
<dbReference type="SUPFAM" id="SSF53218">
    <property type="entry name" value="Molybdenum cofactor biosynthesis proteins"/>
    <property type="match status" value="1"/>
</dbReference>
<comment type="caution">
    <text evidence="8">The sequence shown here is derived from an EMBL/GenBank/DDBJ whole genome shotgun (WGS) entry which is preliminary data.</text>
</comment>
<dbReference type="EMBL" id="JAHVKP010000001">
    <property type="protein sequence ID" value="MBY6218764.1"/>
    <property type="molecule type" value="Genomic_DNA"/>
</dbReference>
<dbReference type="Pfam" id="PF03453">
    <property type="entry name" value="MoeA_N"/>
    <property type="match status" value="1"/>
</dbReference>
<dbReference type="GO" id="GO:0061599">
    <property type="term" value="F:molybdopterin molybdotransferase activity"/>
    <property type="evidence" value="ECO:0007669"/>
    <property type="project" value="UniProtKB-UniRule"/>
</dbReference>
<dbReference type="Gene3D" id="2.40.340.10">
    <property type="entry name" value="MoeA, C-terminal, domain IV"/>
    <property type="match status" value="1"/>
</dbReference>
<evidence type="ECO:0000259" key="7">
    <source>
        <dbReference type="SMART" id="SM00852"/>
    </source>
</evidence>
<dbReference type="GO" id="GO:0046872">
    <property type="term" value="F:metal ion binding"/>
    <property type="evidence" value="ECO:0007669"/>
    <property type="project" value="UniProtKB-UniRule"/>
</dbReference>
<evidence type="ECO:0000256" key="1">
    <source>
        <dbReference type="ARBA" id="ARBA00002901"/>
    </source>
</evidence>
<dbReference type="EC" id="2.10.1.1" evidence="6"/>
<gene>
    <name evidence="8" type="ORF">KUV31_10485</name>
</gene>
<dbReference type="CDD" id="cd00887">
    <property type="entry name" value="MoeA"/>
    <property type="match status" value="1"/>
</dbReference>
<dbReference type="InterPro" id="IPR038987">
    <property type="entry name" value="MoeA-like"/>
</dbReference>
<keyword evidence="4 6" id="KW-0501">Molybdenum cofactor biosynthesis</keyword>
<evidence type="ECO:0000313" key="9">
    <source>
        <dbReference type="Proteomes" id="UP000824927"/>
    </source>
</evidence>
<keyword evidence="6" id="KW-0500">Molybdenum</keyword>
<keyword evidence="6" id="KW-0460">Magnesium</keyword>
<comment type="catalytic activity">
    <reaction evidence="5">
        <text>adenylyl-molybdopterin + molybdate = Mo-molybdopterin + AMP + H(+)</text>
        <dbReference type="Rhea" id="RHEA:35047"/>
        <dbReference type="ChEBI" id="CHEBI:15378"/>
        <dbReference type="ChEBI" id="CHEBI:36264"/>
        <dbReference type="ChEBI" id="CHEBI:62727"/>
        <dbReference type="ChEBI" id="CHEBI:71302"/>
        <dbReference type="ChEBI" id="CHEBI:456215"/>
        <dbReference type="EC" id="2.10.1.1"/>
    </reaction>
</comment>